<feature type="region of interest" description="Disordered" evidence="1">
    <location>
        <begin position="13"/>
        <end position="36"/>
    </location>
</feature>
<accession>A0A375IQL1</accession>
<reference evidence="2 3" key="1">
    <citation type="submission" date="2018-01" db="EMBL/GenBank/DDBJ databases">
        <authorList>
            <person name="Gaut B.S."/>
            <person name="Morton B.R."/>
            <person name="Clegg M.T."/>
            <person name="Duvall M.R."/>
        </authorList>
    </citation>
    <scope>NUCLEOTIDE SEQUENCE [LARGE SCALE GENOMIC DNA]</scope>
    <source>
        <strain evidence="2">Cupriavidus taiwanensis LMG 19425</strain>
        <plasmid evidence="3">Plasmid ii</plasmid>
    </source>
</reference>
<dbReference type="RefSeq" id="WP_147299683.1">
    <property type="nucleotide sequence ID" value="NZ_JAYMSA010000002.1"/>
</dbReference>
<dbReference type="Gene3D" id="3.30.1120.10">
    <property type="match status" value="1"/>
</dbReference>
<dbReference type="EMBL" id="LT991977">
    <property type="protein sequence ID" value="SPK76946.1"/>
    <property type="molecule type" value="Genomic_DNA"/>
</dbReference>
<dbReference type="InterPro" id="IPR017850">
    <property type="entry name" value="Alkaline_phosphatase_core_sf"/>
</dbReference>
<evidence type="ECO:0008006" key="4">
    <source>
        <dbReference type="Google" id="ProtNLM"/>
    </source>
</evidence>
<evidence type="ECO:0000313" key="2">
    <source>
        <dbReference type="EMBL" id="SPK76946.1"/>
    </source>
</evidence>
<dbReference type="Proteomes" id="UP000255505">
    <property type="component" value="Plasmid II"/>
</dbReference>
<evidence type="ECO:0000313" key="3">
    <source>
        <dbReference type="Proteomes" id="UP000255505"/>
    </source>
</evidence>
<feature type="compositionally biased region" description="Polar residues" evidence="1">
    <location>
        <begin position="13"/>
        <end position="24"/>
    </location>
</feature>
<proteinExistence type="predicted"/>
<geneLocation type="plasmid" evidence="2">
    <name>II</name>
</geneLocation>
<gene>
    <name evidence="2" type="ORF">CT19425_MP80575</name>
</gene>
<evidence type="ECO:0000256" key="1">
    <source>
        <dbReference type="SAM" id="MobiDB-lite"/>
    </source>
</evidence>
<name>A0A375IQL1_9BURK</name>
<dbReference type="AlphaFoldDB" id="A0A375IQL1"/>
<dbReference type="SUPFAM" id="SSF53649">
    <property type="entry name" value="Alkaline phosphatase-like"/>
    <property type="match status" value="1"/>
</dbReference>
<keyword evidence="2" id="KW-0614">Plasmid</keyword>
<protein>
    <recommendedName>
        <fullName evidence="4">N-sulphoglucosamine sulphohydrolase C-terminal domain-containing protein</fullName>
    </recommendedName>
</protein>
<organism evidence="2 3">
    <name type="scientific">Cupriavidus taiwanensis</name>
    <dbReference type="NCBI Taxonomy" id="164546"/>
    <lineage>
        <taxon>Bacteria</taxon>
        <taxon>Pseudomonadati</taxon>
        <taxon>Pseudomonadota</taxon>
        <taxon>Betaproteobacteria</taxon>
        <taxon>Burkholderiales</taxon>
        <taxon>Burkholderiaceae</taxon>
        <taxon>Cupriavidus</taxon>
    </lineage>
</organism>
<sequence length="159" mass="17987">MRLLQRSQSDLFETSNAMGRNGSSGREAAGQSQRGDRPFIAAERPYSSADSRGTLNLIAAAQGRTSEQPRVLIWGQDPVFAAREGKWKLWQSIAYDRVELYDLEADSAELKDVSKDHPEIVQHLVSKISAWRATLPPPLWARRFARQLPSCKKETTWVY</sequence>